<dbReference type="SMART" id="SM00228">
    <property type="entry name" value="PDZ"/>
    <property type="match status" value="1"/>
</dbReference>
<sequence>MKNSAFRLLIVMVLTLGLSPWVVASVLTQVPFTLHENHIFVDIQVNESEPLRFIFDTGAASTVINEEEADRLDIPHDGFSTVRSKRGPKFVYYSNYNTLTLGQVSLPRVKLVHLPLEHLHRALDTPVQGIIGQDILKKYIIEINYDQSAIIFHDPQVFIPPAEYHQQGFDLIGGRPYVDGSFRLNNGETLSGKFQLDNGSGAFVTLYSPFVDEHHLTRKIGKTKQIYTMSFSGMVDRNYAGRLQEFAFGWFSLSDIPIRLNQSRYYKRAFKHGIGHIGNALLKRFNIVLDYQHKKSYWQPNQSFANEFTLAYSGLVVKADDHQEKVVIRHVFEDSPAAMAGFTPDDEIVQINEISASGRSSHEVQTLLNCQTPLEVTIRRKNQVKKLNLYPLAL</sequence>
<dbReference type="InterPro" id="IPR021109">
    <property type="entry name" value="Peptidase_aspartic_dom_sf"/>
</dbReference>
<dbReference type="SUPFAM" id="SSF50630">
    <property type="entry name" value="Acid proteases"/>
    <property type="match status" value="1"/>
</dbReference>
<dbReference type="SUPFAM" id="SSF50156">
    <property type="entry name" value="PDZ domain-like"/>
    <property type="match status" value="1"/>
</dbReference>
<evidence type="ECO:0000259" key="1">
    <source>
        <dbReference type="PROSITE" id="PS50106"/>
    </source>
</evidence>
<name>A0AA49GR45_9BACT</name>
<reference evidence="2" key="2">
    <citation type="journal article" date="2024" name="Antonie Van Leeuwenhoek">
        <title>Roseihalotalea indica gen. nov., sp. nov., a halophilic Bacteroidetes from mesopelagic Southwest Indian Ocean with higher carbohydrate metabolic potential.</title>
        <authorList>
            <person name="Chen B."/>
            <person name="Zhang M."/>
            <person name="Lin D."/>
            <person name="Ye J."/>
            <person name="Tang K."/>
        </authorList>
    </citation>
    <scope>NUCLEOTIDE SEQUENCE</scope>
    <source>
        <strain evidence="2">TK19036</strain>
    </source>
</reference>
<organism evidence="2">
    <name type="scientific">Roseihalotalea indica</name>
    <dbReference type="NCBI Taxonomy" id="2867963"/>
    <lineage>
        <taxon>Bacteria</taxon>
        <taxon>Pseudomonadati</taxon>
        <taxon>Bacteroidota</taxon>
        <taxon>Cytophagia</taxon>
        <taxon>Cytophagales</taxon>
        <taxon>Catalimonadaceae</taxon>
        <taxon>Roseihalotalea</taxon>
    </lineage>
</organism>
<dbReference type="EMBL" id="CP120682">
    <property type="protein sequence ID" value="WKN37185.1"/>
    <property type="molecule type" value="Genomic_DNA"/>
</dbReference>
<keyword evidence="2" id="KW-0645">Protease</keyword>
<dbReference type="CDD" id="cd05483">
    <property type="entry name" value="retropepsin_like_bacteria"/>
    <property type="match status" value="1"/>
</dbReference>
<dbReference type="AlphaFoldDB" id="A0AA49GR45"/>
<evidence type="ECO:0000313" key="2">
    <source>
        <dbReference type="EMBL" id="WKN37185.1"/>
    </source>
</evidence>
<protein>
    <submittedName>
        <fullName evidence="2">Aspartyl protease family protein</fullName>
    </submittedName>
</protein>
<proteinExistence type="predicted"/>
<dbReference type="InterPro" id="IPR034122">
    <property type="entry name" value="Retropepsin-like_bacterial"/>
</dbReference>
<dbReference type="GO" id="GO:0006508">
    <property type="term" value="P:proteolysis"/>
    <property type="evidence" value="ECO:0007669"/>
    <property type="project" value="UniProtKB-KW"/>
</dbReference>
<dbReference type="GO" id="GO:0008233">
    <property type="term" value="F:peptidase activity"/>
    <property type="evidence" value="ECO:0007669"/>
    <property type="project" value="UniProtKB-KW"/>
</dbReference>
<dbReference type="Pfam" id="PF13180">
    <property type="entry name" value="PDZ_2"/>
    <property type="match status" value="1"/>
</dbReference>
<dbReference type="PROSITE" id="PS50106">
    <property type="entry name" value="PDZ"/>
    <property type="match status" value="1"/>
</dbReference>
<dbReference type="Pfam" id="PF13650">
    <property type="entry name" value="Asp_protease_2"/>
    <property type="match status" value="1"/>
</dbReference>
<dbReference type="InterPro" id="IPR036034">
    <property type="entry name" value="PDZ_sf"/>
</dbReference>
<dbReference type="Gene3D" id="2.40.70.10">
    <property type="entry name" value="Acid Proteases"/>
    <property type="match status" value="1"/>
</dbReference>
<reference evidence="2" key="1">
    <citation type="journal article" date="2023" name="Comput. Struct. Biotechnol. J.">
        <title>Discovery of a novel marine Bacteroidetes with a rich repertoire of carbohydrate-active enzymes.</title>
        <authorList>
            <person name="Chen B."/>
            <person name="Liu G."/>
            <person name="Chen Q."/>
            <person name="Wang H."/>
            <person name="Liu L."/>
            <person name="Tang K."/>
        </authorList>
    </citation>
    <scope>NUCLEOTIDE SEQUENCE</scope>
    <source>
        <strain evidence="2">TK19036</strain>
    </source>
</reference>
<dbReference type="Gene3D" id="2.30.42.10">
    <property type="match status" value="1"/>
</dbReference>
<keyword evidence="2" id="KW-0378">Hydrolase</keyword>
<feature type="domain" description="PDZ" evidence="1">
    <location>
        <begin position="314"/>
        <end position="368"/>
    </location>
</feature>
<gene>
    <name evidence="2" type="ORF">K4G66_00495</name>
</gene>
<dbReference type="InterPro" id="IPR001478">
    <property type="entry name" value="PDZ"/>
</dbReference>
<accession>A0AA49GR45</accession>